<name>A0A5K7YGD3_9BACT</name>
<sequence length="153" mass="15605">MKKGMMLIVLCTFFGLLAGGCQPHQGSRTYTPGQAQTALSVYYGTVLKVSDVMIQGQQTGAGAVGGAVVGGIIGSTIGSGRGRRLATTGGALAGSAAGSAAEGTMATKAALEIEVEMDDGRIMVVVQEKDDAFAVGDRIRLIQSPDGTLRVRQ</sequence>
<feature type="domain" description="Glycine zipper 2TM" evidence="2">
    <location>
        <begin position="61"/>
        <end position="101"/>
    </location>
</feature>
<evidence type="ECO:0000313" key="3">
    <source>
        <dbReference type="EMBL" id="BBO67535.1"/>
    </source>
</evidence>
<protein>
    <recommendedName>
        <fullName evidence="2">Glycine zipper 2TM domain-containing protein</fullName>
    </recommendedName>
</protein>
<feature type="chain" id="PRO_5024297432" description="Glycine zipper 2TM domain-containing protein" evidence="1">
    <location>
        <begin position="19"/>
        <end position="153"/>
    </location>
</feature>
<evidence type="ECO:0000313" key="4">
    <source>
        <dbReference type="Proteomes" id="UP000427906"/>
    </source>
</evidence>
<dbReference type="PROSITE" id="PS51257">
    <property type="entry name" value="PROKAR_LIPOPROTEIN"/>
    <property type="match status" value="1"/>
</dbReference>
<feature type="signal peptide" evidence="1">
    <location>
        <begin position="1"/>
        <end position="18"/>
    </location>
</feature>
<keyword evidence="4" id="KW-1185">Reference proteome</keyword>
<dbReference type="EMBL" id="AP021874">
    <property type="protein sequence ID" value="BBO67535.1"/>
    <property type="molecule type" value="Genomic_DNA"/>
</dbReference>
<evidence type="ECO:0000259" key="2">
    <source>
        <dbReference type="Pfam" id="PF05433"/>
    </source>
</evidence>
<dbReference type="InterPro" id="IPR008816">
    <property type="entry name" value="Gly_zipper_2TM_dom"/>
</dbReference>
<organism evidence="3 4">
    <name type="scientific">Desulfosarcina alkanivorans</name>
    <dbReference type="NCBI Taxonomy" id="571177"/>
    <lineage>
        <taxon>Bacteria</taxon>
        <taxon>Pseudomonadati</taxon>
        <taxon>Thermodesulfobacteriota</taxon>
        <taxon>Desulfobacteria</taxon>
        <taxon>Desulfobacterales</taxon>
        <taxon>Desulfosarcinaceae</taxon>
        <taxon>Desulfosarcina</taxon>
    </lineage>
</organism>
<dbReference type="Proteomes" id="UP000427906">
    <property type="component" value="Chromosome"/>
</dbReference>
<accession>A0A5K7YGD3</accession>
<dbReference type="GO" id="GO:0019867">
    <property type="term" value="C:outer membrane"/>
    <property type="evidence" value="ECO:0007669"/>
    <property type="project" value="InterPro"/>
</dbReference>
<keyword evidence="1" id="KW-0732">Signal</keyword>
<gene>
    <name evidence="3" type="ORF">DSCA_14650</name>
</gene>
<dbReference type="OrthoDB" id="5298161at2"/>
<dbReference type="KEGG" id="dalk:DSCA_14650"/>
<dbReference type="Pfam" id="PF05433">
    <property type="entry name" value="Rick_17kDa_Anti"/>
    <property type="match status" value="1"/>
</dbReference>
<dbReference type="RefSeq" id="WP_155315787.1">
    <property type="nucleotide sequence ID" value="NZ_AP021874.1"/>
</dbReference>
<evidence type="ECO:0000256" key="1">
    <source>
        <dbReference type="SAM" id="SignalP"/>
    </source>
</evidence>
<reference evidence="3 4" key="1">
    <citation type="submission" date="2019-11" db="EMBL/GenBank/DDBJ databases">
        <title>Comparative genomics of hydrocarbon-degrading Desulfosarcina strains.</title>
        <authorList>
            <person name="Watanabe M."/>
            <person name="Kojima H."/>
            <person name="Fukui M."/>
        </authorList>
    </citation>
    <scope>NUCLEOTIDE SEQUENCE [LARGE SCALE GENOMIC DNA]</scope>
    <source>
        <strain evidence="3 4">PL12</strain>
    </source>
</reference>
<dbReference type="AlphaFoldDB" id="A0A5K7YGD3"/>
<proteinExistence type="predicted"/>